<evidence type="ECO:0000313" key="3">
    <source>
        <dbReference type="Proteomes" id="UP000712600"/>
    </source>
</evidence>
<protein>
    <submittedName>
        <fullName evidence="2">Uncharacterized protein</fullName>
    </submittedName>
</protein>
<evidence type="ECO:0000256" key="1">
    <source>
        <dbReference type="SAM" id="MobiDB-lite"/>
    </source>
</evidence>
<evidence type="ECO:0000313" key="2">
    <source>
        <dbReference type="EMBL" id="KAF3522497.1"/>
    </source>
</evidence>
<comment type="caution">
    <text evidence="2">The sequence shown here is derived from an EMBL/GenBank/DDBJ whole genome shotgun (WGS) entry which is preliminary data.</text>
</comment>
<dbReference type="Proteomes" id="UP000712600">
    <property type="component" value="Unassembled WGS sequence"/>
</dbReference>
<proteinExistence type="predicted"/>
<organism evidence="2 3">
    <name type="scientific">Brassica cretica</name>
    <name type="common">Mustard</name>
    <dbReference type="NCBI Taxonomy" id="69181"/>
    <lineage>
        <taxon>Eukaryota</taxon>
        <taxon>Viridiplantae</taxon>
        <taxon>Streptophyta</taxon>
        <taxon>Embryophyta</taxon>
        <taxon>Tracheophyta</taxon>
        <taxon>Spermatophyta</taxon>
        <taxon>Magnoliopsida</taxon>
        <taxon>eudicotyledons</taxon>
        <taxon>Gunneridae</taxon>
        <taxon>Pentapetalae</taxon>
        <taxon>rosids</taxon>
        <taxon>malvids</taxon>
        <taxon>Brassicales</taxon>
        <taxon>Brassicaceae</taxon>
        <taxon>Brassiceae</taxon>
        <taxon>Brassica</taxon>
    </lineage>
</organism>
<gene>
    <name evidence="2" type="ORF">F2Q69_00048308</name>
</gene>
<accession>A0A8S9PI46</accession>
<name>A0A8S9PI46_BRACR</name>
<reference evidence="2" key="1">
    <citation type="submission" date="2019-12" db="EMBL/GenBank/DDBJ databases">
        <title>Genome sequencing and annotation of Brassica cretica.</title>
        <authorList>
            <person name="Studholme D.J."/>
            <person name="Sarris P."/>
        </authorList>
    </citation>
    <scope>NUCLEOTIDE SEQUENCE</scope>
    <source>
        <strain evidence="2">PFS-109/04</strain>
        <tissue evidence="2">Leaf</tissue>
    </source>
</reference>
<feature type="region of interest" description="Disordered" evidence="1">
    <location>
        <begin position="1"/>
        <end position="61"/>
    </location>
</feature>
<feature type="compositionally biased region" description="Polar residues" evidence="1">
    <location>
        <begin position="1"/>
        <end position="14"/>
    </location>
</feature>
<sequence>MKPSNTNTEPSNRPQGRRTCSKNASFHPRVAGDLDTGSNSIPDEAKPNLAAGQARPMAQVE</sequence>
<dbReference type="AlphaFoldDB" id="A0A8S9PI46"/>
<dbReference type="EMBL" id="QGKX02001347">
    <property type="protein sequence ID" value="KAF3522497.1"/>
    <property type="molecule type" value="Genomic_DNA"/>
</dbReference>